<protein>
    <submittedName>
        <fullName evidence="10">DHA2 family efflux MFS transporter permease subunit</fullName>
    </submittedName>
</protein>
<feature type="transmembrane region" description="Helical" evidence="8">
    <location>
        <begin position="89"/>
        <end position="107"/>
    </location>
</feature>
<dbReference type="RefSeq" id="WP_394400002.1">
    <property type="nucleotide sequence ID" value="NZ_JBIGHW010000011.1"/>
</dbReference>
<keyword evidence="6 8" id="KW-1133">Transmembrane helix</keyword>
<feature type="transmembrane region" description="Helical" evidence="8">
    <location>
        <begin position="177"/>
        <end position="197"/>
    </location>
</feature>
<dbReference type="SUPFAM" id="SSF103473">
    <property type="entry name" value="MFS general substrate transporter"/>
    <property type="match status" value="1"/>
</dbReference>
<evidence type="ECO:0000313" key="10">
    <source>
        <dbReference type="EMBL" id="MFG6442595.1"/>
    </source>
</evidence>
<evidence type="ECO:0000256" key="6">
    <source>
        <dbReference type="ARBA" id="ARBA00022989"/>
    </source>
</evidence>
<dbReference type="InterPro" id="IPR004638">
    <property type="entry name" value="EmrB-like"/>
</dbReference>
<feature type="transmembrane region" description="Helical" evidence="8">
    <location>
        <begin position="20"/>
        <end position="40"/>
    </location>
</feature>
<dbReference type="PRINTS" id="PR01036">
    <property type="entry name" value="TCRTETB"/>
</dbReference>
<evidence type="ECO:0000256" key="7">
    <source>
        <dbReference type="ARBA" id="ARBA00023136"/>
    </source>
</evidence>
<comment type="subcellular location">
    <subcellularLocation>
        <location evidence="1">Cell membrane</location>
        <topology evidence="1">Multi-pass membrane protein</topology>
    </subcellularLocation>
</comment>
<dbReference type="EMBL" id="JBIGHW010000011">
    <property type="protein sequence ID" value="MFG6442595.1"/>
    <property type="molecule type" value="Genomic_DNA"/>
</dbReference>
<dbReference type="Gene3D" id="1.20.1250.20">
    <property type="entry name" value="MFS general substrate transporter like domains"/>
    <property type="match status" value="1"/>
</dbReference>
<dbReference type="Gene3D" id="1.20.1720.10">
    <property type="entry name" value="Multidrug resistance protein D"/>
    <property type="match status" value="1"/>
</dbReference>
<evidence type="ECO:0000256" key="5">
    <source>
        <dbReference type="ARBA" id="ARBA00022692"/>
    </source>
</evidence>
<organism evidence="10 11">
    <name type="scientific">Pelomonas margarita</name>
    <dbReference type="NCBI Taxonomy" id="3299031"/>
    <lineage>
        <taxon>Bacteria</taxon>
        <taxon>Pseudomonadati</taxon>
        <taxon>Pseudomonadota</taxon>
        <taxon>Betaproteobacteria</taxon>
        <taxon>Burkholderiales</taxon>
        <taxon>Sphaerotilaceae</taxon>
        <taxon>Roseateles</taxon>
    </lineage>
</organism>
<feature type="transmembrane region" description="Helical" evidence="8">
    <location>
        <begin position="60"/>
        <end position="82"/>
    </location>
</feature>
<dbReference type="InterPro" id="IPR020846">
    <property type="entry name" value="MFS_dom"/>
</dbReference>
<evidence type="ECO:0000256" key="1">
    <source>
        <dbReference type="ARBA" id="ARBA00004651"/>
    </source>
</evidence>
<keyword evidence="3" id="KW-0813">Transport</keyword>
<dbReference type="InterPro" id="IPR036259">
    <property type="entry name" value="MFS_trans_sf"/>
</dbReference>
<feature type="transmembrane region" description="Helical" evidence="8">
    <location>
        <begin position="309"/>
        <end position="331"/>
    </location>
</feature>
<keyword evidence="5 8" id="KW-0812">Transmembrane</keyword>
<name>A0ABW7FMP4_9BURK</name>
<dbReference type="InterPro" id="IPR011701">
    <property type="entry name" value="MFS"/>
</dbReference>
<proteinExistence type="inferred from homology"/>
<comment type="similarity">
    <text evidence="2">Belongs to the major facilitator superfamily. EmrB family.</text>
</comment>
<feature type="transmembrane region" description="Helical" evidence="8">
    <location>
        <begin position="209"/>
        <end position="228"/>
    </location>
</feature>
<gene>
    <name evidence="10" type="ORF">ACG0Z3_18060</name>
</gene>
<feature type="transmembrane region" description="Helical" evidence="8">
    <location>
        <begin position="113"/>
        <end position="134"/>
    </location>
</feature>
<accession>A0ABW7FMP4</accession>
<feature type="transmembrane region" description="Helical" evidence="8">
    <location>
        <begin position="240"/>
        <end position="257"/>
    </location>
</feature>
<dbReference type="PANTHER" id="PTHR42718:SF9">
    <property type="entry name" value="MAJOR FACILITATOR SUPERFAMILY MULTIDRUG TRANSPORTER MFSC"/>
    <property type="match status" value="1"/>
</dbReference>
<keyword evidence="11" id="KW-1185">Reference proteome</keyword>
<evidence type="ECO:0000256" key="8">
    <source>
        <dbReference type="SAM" id="Phobius"/>
    </source>
</evidence>
<comment type="caution">
    <text evidence="10">The sequence shown here is derived from an EMBL/GenBank/DDBJ whole genome shotgun (WGS) entry which is preliminary data.</text>
</comment>
<keyword evidence="4" id="KW-1003">Cell membrane</keyword>
<evidence type="ECO:0000256" key="3">
    <source>
        <dbReference type="ARBA" id="ARBA00022448"/>
    </source>
</evidence>
<feature type="transmembrane region" description="Helical" evidence="8">
    <location>
        <begin position="146"/>
        <end position="165"/>
    </location>
</feature>
<evidence type="ECO:0000313" key="11">
    <source>
        <dbReference type="Proteomes" id="UP001606301"/>
    </source>
</evidence>
<dbReference type="NCBIfam" id="TIGR00711">
    <property type="entry name" value="efflux_EmrB"/>
    <property type="match status" value="1"/>
</dbReference>
<evidence type="ECO:0000256" key="4">
    <source>
        <dbReference type="ARBA" id="ARBA00022475"/>
    </source>
</evidence>
<evidence type="ECO:0000256" key="2">
    <source>
        <dbReference type="ARBA" id="ARBA00008537"/>
    </source>
</evidence>
<reference evidence="10 11" key="1">
    <citation type="submission" date="2024-08" db="EMBL/GenBank/DDBJ databases">
        <authorList>
            <person name="Lu H."/>
        </authorList>
    </citation>
    <scope>NUCLEOTIDE SEQUENCE [LARGE SCALE GENOMIC DNA]</scope>
    <source>
        <strain evidence="10 11">LKC17W</strain>
    </source>
</reference>
<feature type="transmembrane region" description="Helical" evidence="8">
    <location>
        <begin position="278"/>
        <end position="303"/>
    </location>
</feature>
<dbReference type="Proteomes" id="UP001606301">
    <property type="component" value="Unassembled WGS sequence"/>
</dbReference>
<sequence length="528" mass="56534">MGNDHHLPPPPDQRVSGRTWIAVLASLLGAFMAVLDIAITNSSLRDILGALSATQEEGSWISSAYLVAEIVVIPLAGFLAMVFSTRRYLLVNVALFLVFSTLCGMAWSLESMIVFRAAQGFTGGVMIPMAMTLVTRKLPLNKRPVGLALFGMTATLAPTLGPTVGGYLTELYGWPSIFYINWVPGLLLIFGVAYGLDREPMNLKALRDVDWFGILCMALGLGSLTAMIEEGNAKDWFASPFIVGAAVLAVAGLYGWAWRGLTRKNTFIDLHILGRPSFLIAAVIAFTTGMGLYGSAFILPLYLGQIANYTPMQIGLVIMWMGLPQLFIMPFAAKLSTRLDNRVMMSLGLGLFALSCFMNTHMSADTAGPELIAAQIVRALGQPLIMITLTNFAVSGIPPQLLPSASGMFNMMRNLGGSVGIALLATLLTNREHLHSARIGEAVTLYDGATQARLEALAASFAAKGFDASTAQDMALKALDNLVRRDSFVMAYNDAFLILGFALLSCVAIVWMSKKVMGGAAGAAEAAH</sequence>
<dbReference type="PANTHER" id="PTHR42718">
    <property type="entry name" value="MAJOR FACILITATOR SUPERFAMILY MULTIDRUG TRANSPORTER MFSC"/>
    <property type="match status" value="1"/>
</dbReference>
<dbReference type="CDD" id="cd17503">
    <property type="entry name" value="MFS_LmrB_MDR_like"/>
    <property type="match status" value="1"/>
</dbReference>
<feature type="domain" description="Major facilitator superfamily (MFS) profile" evidence="9">
    <location>
        <begin position="22"/>
        <end position="467"/>
    </location>
</feature>
<keyword evidence="7 8" id="KW-0472">Membrane</keyword>
<evidence type="ECO:0000259" key="9">
    <source>
        <dbReference type="PROSITE" id="PS50850"/>
    </source>
</evidence>
<dbReference type="Pfam" id="PF07690">
    <property type="entry name" value="MFS_1"/>
    <property type="match status" value="1"/>
</dbReference>
<feature type="transmembrane region" description="Helical" evidence="8">
    <location>
        <begin position="491"/>
        <end position="512"/>
    </location>
</feature>
<dbReference type="PROSITE" id="PS50850">
    <property type="entry name" value="MFS"/>
    <property type="match status" value="1"/>
</dbReference>